<proteinExistence type="predicted"/>
<dbReference type="GO" id="GO:0005262">
    <property type="term" value="F:calcium channel activity"/>
    <property type="evidence" value="ECO:0007669"/>
    <property type="project" value="TreeGrafter"/>
</dbReference>
<evidence type="ECO:0000256" key="5">
    <source>
        <dbReference type="SAM" id="Phobius"/>
    </source>
</evidence>
<sequence length="126" mass="13067">AIYIGEAIGLSQAVIGLTIVAIGTSLPELITCVVATLRGEDELSIGNLVGSNIFNTLLVVGCAGTIKPFVISGRLIGVDYGVFIFITALFIILASVGKKIARVKGGVLVGCYVLYMIYLLAFAAGE</sequence>
<feature type="domain" description="Sodium/calcium exchanger membrane region" evidence="6">
    <location>
        <begin position="4"/>
        <end position="120"/>
    </location>
</feature>
<dbReference type="PANTHER" id="PTHR10846">
    <property type="entry name" value="SODIUM/POTASSIUM/CALCIUM EXCHANGER"/>
    <property type="match status" value="1"/>
</dbReference>
<comment type="caution">
    <text evidence="7">The sequence shown here is derived from an EMBL/GenBank/DDBJ whole genome shotgun (WGS) entry which is preliminary data.</text>
</comment>
<gene>
    <name evidence="7" type="ORF">S01H1_71315</name>
</gene>
<dbReference type="InterPro" id="IPR004837">
    <property type="entry name" value="NaCa_Exmemb"/>
</dbReference>
<name>X0XAX9_9ZZZZ</name>
<dbReference type="GO" id="GO:0006874">
    <property type="term" value="P:intracellular calcium ion homeostasis"/>
    <property type="evidence" value="ECO:0007669"/>
    <property type="project" value="TreeGrafter"/>
</dbReference>
<feature type="transmembrane region" description="Helical" evidence="5">
    <location>
        <begin position="75"/>
        <end position="94"/>
    </location>
</feature>
<feature type="transmembrane region" description="Helical" evidence="5">
    <location>
        <begin position="49"/>
        <end position="69"/>
    </location>
</feature>
<feature type="transmembrane region" description="Helical" evidence="5">
    <location>
        <begin position="106"/>
        <end position="125"/>
    </location>
</feature>
<organism evidence="7">
    <name type="scientific">marine sediment metagenome</name>
    <dbReference type="NCBI Taxonomy" id="412755"/>
    <lineage>
        <taxon>unclassified sequences</taxon>
        <taxon>metagenomes</taxon>
        <taxon>ecological metagenomes</taxon>
    </lineage>
</organism>
<evidence type="ECO:0000313" key="7">
    <source>
        <dbReference type="EMBL" id="GAG40235.1"/>
    </source>
</evidence>
<evidence type="ECO:0000259" key="6">
    <source>
        <dbReference type="Pfam" id="PF01699"/>
    </source>
</evidence>
<dbReference type="Pfam" id="PF01699">
    <property type="entry name" value="Na_Ca_ex"/>
    <property type="match status" value="1"/>
</dbReference>
<dbReference type="Gene3D" id="1.20.1420.30">
    <property type="entry name" value="NCX, central ion-binding region"/>
    <property type="match status" value="1"/>
</dbReference>
<reference evidence="7" key="1">
    <citation type="journal article" date="2014" name="Front. Microbiol.">
        <title>High frequency of phylogenetically diverse reductive dehalogenase-homologous genes in deep subseafloor sedimentary metagenomes.</title>
        <authorList>
            <person name="Kawai M."/>
            <person name="Futagami T."/>
            <person name="Toyoda A."/>
            <person name="Takaki Y."/>
            <person name="Nishi S."/>
            <person name="Hori S."/>
            <person name="Arai W."/>
            <person name="Tsubouchi T."/>
            <person name="Morono Y."/>
            <person name="Uchiyama I."/>
            <person name="Ito T."/>
            <person name="Fujiyama A."/>
            <person name="Inagaki F."/>
            <person name="Takami H."/>
        </authorList>
    </citation>
    <scope>NUCLEOTIDE SEQUENCE</scope>
    <source>
        <strain evidence="7">Expedition CK06-06</strain>
    </source>
</reference>
<protein>
    <recommendedName>
        <fullName evidence="6">Sodium/calcium exchanger membrane region domain-containing protein</fullName>
    </recommendedName>
</protein>
<dbReference type="GO" id="GO:0005886">
    <property type="term" value="C:plasma membrane"/>
    <property type="evidence" value="ECO:0007669"/>
    <property type="project" value="TreeGrafter"/>
</dbReference>
<feature type="non-terminal residue" evidence="7">
    <location>
        <position position="1"/>
    </location>
</feature>
<evidence type="ECO:0000256" key="4">
    <source>
        <dbReference type="ARBA" id="ARBA00023136"/>
    </source>
</evidence>
<comment type="subcellular location">
    <subcellularLocation>
        <location evidence="1">Membrane</location>
        <topology evidence="1">Multi-pass membrane protein</topology>
    </subcellularLocation>
</comment>
<keyword evidence="4 5" id="KW-0472">Membrane</keyword>
<dbReference type="InterPro" id="IPR044880">
    <property type="entry name" value="NCX_ion-bd_dom_sf"/>
</dbReference>
<dbReference type="GO" id="GO:0008273">
    <property type="term" value="F:calcium, potassium:sodium antiporter activity"/>
    <property type="evidence" value="ECO:0007669"/>
    <property type="project" value="TreeGrafter"/>
</dbReference>
<feature type="transmembrane region" description="Helical" evidence="5">
    <location>
        <begin position="13"/>
        <end position="37"/>
    </location>
</feature>
<evidence type="ECO:0000256" key="1">
    <source>
        <dbReference type="ARBA" id="ARBA00004141"/>
    </source>
</evidence>
<dbReference type="AlphaFoldDB" id="X0XAX9"/>
<accession>X0XAX9</accession>
<evidence type="ECO:0000256" key="2">
    <source>
        <dbReference type="ARBA" id="ARBA00022692"/>
    </source>
</evidence>
<evidence type="ECO:0000256" key="3">
    <source>
        <dbReference type="ARBA" id="ARBA00022989"/>
    </source>
</evidence>
<keyword evidence="2 5" id="KW-0812">Transmembrane</keyword>
<keyword evidence="3 5" id="KW-1133">Transmembrane helix</keyword>
<dbReference type="EMBL" id="BARS01047481">
    <property type="protein sequence ID" value="GAG40235.1"/>
    <property type="molecule type" value="Genomic_DNA"/>
</dbReference>
<dbReference type="PANTHER" id="PTHR10846:SF8">
    <property type="entry name" value="INNER MEMBRANE PROTEIN YRBG"/>
    <property type="match status" value="1"/>
</dbReference>
<dbReference type="InterPro" id="IPR004481">
    <property type="entry name" value="K/Na/Ca-exchanger"/>
</dbReference>